<keyword evidence="2" id="KW-1185">Reference proteome</keyword>
<evidence type="ECO:0000313" key="1">
    <source>
        <dbReference type="EMBL" id="MED6235401.1"/>
    </source>
</evidence>
<comment type="caution">
    <text evidence="1">The sequence shown here is derived from an EMBL/GenBank/DDBJ whole genome shotgun (WGS) entry which is preliminary data.</text>
</comment>
<reference evidence="1 2" key="1">
    <citation type="submission" date="2021-07" db="EMBL/GenBank/DDBJ databases">
        <authorList>
            <person name="Palmer J.M."/>
        </authorList>
    </citation>
    <scope>NUCLEOTIDE SEQUENCE [LARGE SCALE GENOMIC DNA]</scope>
    <source>
        <strain evidence="1 2">AT_MEX2019</strain>
        <tissue evidence="1">Muscle</tissue>
    </source>
</reference>
<name>A0ABU7AB79_9TELE</name>
<organism evidence="1 2">
    <name type="scientific">Ataeniobius toweri</name>
    <dbReference type="NCBI Taxonomy" id="208326"/>
    <lineage>
        <taxon>Eukaryota</taxon>
        <taxon>Metazoa</taxon>
        <taxon>Chordata</taxon>
        <taxon>Craniata</taxon>
        <taxon>Vertebrata</taxon>
        <taxon>Euteleostomi</taxon>
        <taxon>Actinopterygii</taxon>
        <taxon>Neopterygii</taxon>
        <taxon>Teleostei</taxon>
        <taxon>Neoteleostei</taxon>
        <taxon>Acanthomorphata</taxon>
        <taxon>Ovalentaria</taxon>
        <taxon>Atherinomorphae</taxon>
        <taxon>Cyprinodontiformes</taxon>
        <taxon>Goodeidae</taxon>
        <taxon>Ataeniobius</taxon>
    </lineage>
</organism>
<proteinExistence type="predicted"/>
<sequence>MKISSQLCFILLQESQTSPFSFPSIKPSQSENLNEIDPICKVISLGFFSFSVKSLSSCMSLPAAVENIMRTYAAPCSGCKHVSWSSEELCSQLGCKFTKGARRPVTLSY</sequence>
<accession>A0ABU7AB79</accession>
<protein>
    <submittedName>
        <fullName evidence="1">Uncharacterized protein</fullName>
    </submittedName>
</protein>
<dbReference type="EMBL" id="JAHUTI010010423">
    <property type="protein sequence ID" value="MED6235401.1"/>
    <property type="molecule type" value="Genomic_DNA"/>
</dbReference>
<gene>
    <name evidence="1" type="ORF">ATANTOWER_025401</name>
</gene>
<evidence type="ECO:0000313" key="2">
    <source>
        <dbReference type="Proteomes" id="UP001345963"/>
    </source>
</evidence>
<dbReference type="Proteomes" id="UP001345963">
    <property type="component" value="Unassembled WGS sequence"/>
</dbReference>